<sequence length="126" mass="13679">MAQPGQASVERLSSELNNIYEFAEGFAATRLFGILIHYKDWLDSSTISGSHILGARVGLSQSELQKMQSVKLDLMARLQALQQAQQAPPAAMQARIRLTETGGQNRGLRLMHAMSGGSGDKLNLPV</sequence>
<organism evidence="1 2">
    <name type="scientific">Apatococcus fuscideae</name>
    <dbReference type="NCBI Taxonomy" id="2026836"/>
    <lineage>
        <taxon>Eukaryota</taxon>
        <taxon>Viridiplantae</taxon>
        <taxon>Chlorophyta</taxon>
        <taxon>core chlorophytes</taxon>
        <taxon>Trebouxiophyceae</taxon>
        <taxon>Chlorellales</taxon>
        <taxon>Chlorellaceae</taxon>
        <taxon>Apatococcus</taxon>
    </lineage>
</organism>
<protein>
    <submittedName>
        <fullName evidence="1">Uncharacterized protein</fullName>
    </submittedName>
</protein>
<gene>
    <name evidence="1" type="ORF">WJX84_008570</name>
</gene>
<keyword evidence="2" id="KW-1185">Reference proteome</keyword>
<name>A0AAW1SAE9_9CHLO</name>
<dbReference type="AlphaFoldDB" id="A0AAW1SAE9"/>
<comment type="caution">
    <text evidence="1">The sequence shown here is derived from an EMBL/GenBank/DDBJ whole genome shotgun (WGS) entry which is preliminary data.</text>
</comment>
<reference evidence="1 2" key="1">
    <citation type="journal article" date="2024" name="Nat. Commun.">
        <title>Phylogenomics reveals the evolutionary origins of lichenization in chlorophyte algae.</title>
        <authorList>
            <person name="Puginier C."/>
            <person name="Libourel C."/>
            <person name="Otte J."/>
            <person name="Skaloud P."/>
            <person name="Haon M."/>
            <person name="Grisel S."/>
            <person name="Petersen M."/>
            <person name="Berrin J.G."/>
            <person name="Delaux P.M."/>
            <person name="Dal Grande F."/>
            <person name="Keller J."/>
        </authorList>
    </citation>
    <scope>NUCLEOTIDE SEQUENCE [LARGE SCALE GENOMIC DNA]</scope>
    <source>
        <strain evidence="1 2">SAG 2523</strain>
    </source>
</reference>
<dbReference type="EMBL" id="JALJOV010001704">
    <property type="protein sequence ID" value="KAK9842612.1"/>
    <property type="molecule type" value="Genomic_DNA"/>
</dbReference>
<dbReference type="Proteomes" id="UP001485043">
    <property type="component" value="Unassembled WGS sequence"/>
</dbReference>
<proteinExistence type="predicted"/>
<evidence type="ECO:0000313" key="1">
    <source>
        <dbReference type="EMBL" id="KAK9842612.1"/>
    </source>
</evidence>
<evidence type="ECO:0000313" key="2">
    <source>
        <dbReference type="Proteomes" id="UP001485043"/>
    </source>
</evidence>
<accession>A0AAW1SAE9</accession>